<keyword evidence="2 5" id="KW-0690">Ribosome biogenesis</keyword>
<keyword evidence="3 5" id="KW-0698">rRNA processing</keyword>
<dbReference type="GO" id="GO:0042274">
    <property type="term" value="P:ribosomal small subunit biogenesis"/>
    <property type="evidence" value="ECO:0007669"/>
    <property type="project" value="UniProtKB-UniRule"/>
</dbReference>
<comment type="similarity">
    <text evidence="5">Belongs to the RimM family.</text>
</comment>
<dbReference type="GO" id="GO:0005737">
    <property type="term" value="C:cytoplasm"/>
    <property type="evidence" value="ECO:0007669"/>
    <property type="project" value="UniProtKB-SubCell"/>
</dbReference>
<dbReference type="GO" id="GO:0006364">
    <property type="term" value="P:rRNA processing"/>
    <property type="evidence" value="ECO:0007669"/>
    <property type="project" value="UniProtKB-UniRule"/>
</dbReference>
<evidence type="ECO:0000256" key="1">
    <source>
        <dbReference type="ARBA" id="ARBA00022490"/>
    </source>
</evidence>
<name>F0S8C2_PSESL</name>
<dbReference type="eggNOG" id="COG0806">
    <property type="taxonomic scope" value="Bacteria"/>
</dbReference>
<evidence type="ECO:0000259" key="6">
    <source>
        <dbReference type="Pfam" id="PF01782"/>
    </source>
</evidence>
<dbReference type="PANTHER" id="PTHR33692">
    <property type="entry name" value="RIBOSOME MATURATION FACTOR RIMM"/>
    <property type="match status" value="1"/>
</dbReference>
<dbReference type="AlphaFoldDB" id="F0S8C2"/>
<reference evidence="8 9" key="1">
    <citation type="journal article" date="2011" name="Stand. Genomic Sci.">
        <title>Complete genome sequence of the gliding, heparinolytic Pedobacter saltans type strain (113).</title>
        <authorList>
            <person name="Liolios K."/>
            <person name="Sikorski J."/>
            <person name="Lu M."/>
            <person name="Nolan M."/>
            <person name="Lapidus A."/>
            <person name="Lucas S."/>
            <person name="Hammon N."/>
            <person name="Deshpande S."/>
            <person name="Cheng J.F."/>
            <person name="Tapia R."/>
            <person name="Han C."/>
            <person name="Goodwin L."/>
            <person name="Pitluck S."/>
            <person name="Huntemann M."/>
            <person name="Ivanova N."/>
            <person name="Pagani I."/>
            <person name="Mavromatis K."/>
            <person name="Ovchinikova G."/>
            <person name="Pati A."/>
            <person name="Chen A."/>
            <person name="Palaniappan K."/>
            <person name="Land M."/>
            <person name="Hauser L."/>
            <person name="Brambilla E.M."/>
            <person name="Kotsyurbenko O."/>
            <person name="Rohde M."/>
            <person name="Tindall B.J."/>
            <person name="Abt B."/>
            <person name="Goker M."/>
            <person name="Detter J.C."/>
            <person name="Woyke T."/>
            <person name="Bristow J."/>
            <person name="Eisen J.A."/>
            <person name="Markowitz V."/>
            <person name="Hugenholtz P."/>
            <person name="Klenk H.P."/>
            <person name="Kyrpides N.C."/>
        </authorList>
    </citation>
    <scope>NUCLEOTIDE SEQUENCE [LARGE SCALE GENOMIC DNA]</scope>
    <source>
        <strain evidence="9">ATCC 51119 / DSM 12145 / JCM 21818 / LMG 10337 / NBRC 100064 / NCIMB 13643</strain>
    </source>
</reference>
<comment type="function">
    <text evidence="5">An accessory protein needed during the final step in the assembly of 30S ribosomal subunit, possibly for assembly of the head region. Essential for efficient processing of 16S rRNA. May be needed both before and after RbfA during the maturation of 16S rRNA. It has affinity for free ribosomal 30S subunits but not for 70S ribosomes.</text>
</comment>
<dbReference type="InterPro" id="IPR011961">
    <property type="entry name" value="RimM"/>
</dbReference>
<evidence type="ECO:0000256" key="3">
    <source>
        <dbReference type="ARBA" id="ARBA00022552"/>
    </source>
</evidence>
<sequence length="174" mass="20191">MKSEEFVEIGYITKTHGLKGDVQVAFSYHEPEKLKMNAVFLEIGGKMVPYFVSSFKLSQQTTGYFLFEDIDHIDKAKALVKKRIFLQQKTMPKKKKEEFTFKDLQGFVVVDLQHGELGQIESVREYPQQFLATVNYQEKEVLFPLSEDFIEDIDIANRILKIELPEGLLDVYLS</sequence>
<proteinExistence type="inferred from homology"/>
<dbReference type="InterPro" id="IPR036976">
    <property type="entry name" value="RimM_N_sf"/>
</dbReference>
<evidence type="ECO:0000313" key="8">
    <source>
        <dbReference type="EMBL" id="ADY53386.1"/>
    </source>
</evidence>
<comment type="domain">
    <text evidence="5">The PRC barrel domain binds ribosomal protein uS19.</text>
</comment>
<evidence type="ECO:0000313" key="9">
    <source>
        <dbReference type="Proteomes" id="UP000000310"/>
    </source>
</evidence>
<dbReference type="HOGENOM" id="CLU_077636_4_1_10"/>
<gene>
    <name evidence="5" type="primary">rimM</name>
    <name evidence="8" type="ordered locus">Pedsa_2847</name>
</gene>
<dbReference type="STRING" id="762903.Pedsa_2847"/>
<dbReference type="NCBIfam" id="TIGR02273">
    <property type="entry name" value="16S_RimM"/>
    <property type="match status" value="1"/>
</dbReference>
<keyword evidence="4 5" id="KW-0143">Chaperone</keyword>
<evidence type="ECO:0000256" key="4">
    <source>
        <dbReference type="ARBA" id="ARBA00023186"/>
    </source>
</evidence>
<dbReference type="Pfam" id="PF01782">
    <property type="entry name" value="RimM"/>
    <property type="match status" value="1"/>
</dbReference>
<dbReference type="EMBL" id="CP002545">
    <property type="protein sequence ID" value="ADY53386.1"/>
    <property type="molecule type" value="Genomic_DNA"/>
</dbReference>
<evidence type="ECO:0000256" key="2">
    <source>
        <dbReference type="ARBA" id="ARBA00022517"/>
    </source>
</evidence>
<evidence type="ECO:0000259" key="7">
    <source>
        <dbReference type="Pfam" id="PF24986"/>
    </source>
</evidence>
<dbReference type="PANTHER" id="PTHR33692:SF1">
    <property type="entry name" value="RIBOSOME MATURATION FACTOR RIMM"/>
    <property type="match status" value="1"/>
</dbReference>
<dbReference type="OrthoDB" id="9810331at2"/>
<protein>
    <recommendedName>
        <fullName evidence="5">Ribosome maturation factor RimM</fullName>
    </recommendedName>
</protein>
<dbReference type="Proteomes" id="UP000000310">
    <property type="component" value="Chromosome"/>
</dbReference>
<dbReference type="RefSeq" id="WP_013633871.1">
    <property type="nucleotide sequence ID" value="NC_015177.1"/>
</dbReference>
<dbReference type="InterPro" id="IPR056792">
    <property type="entry name" value="PRC_RimM"/>
</dbReference>
<dbReference type="InterPro" id="IPR011033">
    <property type="entry name" value="PRC_barrel-like_sf"/>
</dbReference>
<dbReference type="KEGG" id="psn:Pedsa_2847"/>
<keyword evidence="9" id="KW-1185">Reference proteome</keyword>
<comment type="subunit">
    <text evidence="5">Binds ribosomal protein uS19.</text>
</comment>
<accession>F0S8C2</accession>
<comment type="subcellular location">
    <subcellularLocation>
        <location evidence="5">Cytoplasm</location>
    </subcellularLocation>
</comment>
<dbReference type="GO" id="GO:0005840">
    <property type="term" value="C:ribosome"/>
    <property type="evidence" value="ECO:0007669"/>
    <property type="project" value="InterPro"/>
</dbReference>
<dbReference type="SUPFAM" id="SSF50346">
    <property type="entry name" value="PRC-barrel domain"/>
    <property type="match status" value="1"/>
</dbReference>
<dbReference type="Gene3D" id="2.30.30.240">
    <property type="entry name" value="PRC-barrel domain"/>
    <property type="match status" value="1"/>
</dbReference>
<evidence type="ECO:0000256" key="5">
    <source>
        <dbReference type="HAMAP-Rule" id="MF_00014"/>
    </source>
</evidence>
<dbReference type="InterPro" id="IPR002676">
    <property type="entry name" value="RimM_N"/>
</dbReference>
<dbReference type="GO" id="GO:0043022">
    <property type="term" value="F:ribosome binding"/>
    <property type="evidence" value="ECO:0007669"/>
    <property type="project" value="InterPro"/>
</dbReference>
<feature type="domain" description="Ribosome maturation factor RimM PRC barrel" evidence="7">
    <location>
        <begin position="102"/>
        <end position="168"/>
    </location>
</feature>
<feature type="domain" description="RimM N-terminal" evidence="6">
    <location>
        <begin position="9"/>
        <end position="88"/>
    </location>
</feature>
<keyword evidence="1 5" id="KW-0963">Cytoplasm</keyword>
<dbReference type="Pfam" id="PF24986">
    <property type="entry name" value="PRC_RimM"/>
    <property type="match status" value="1"/>
</dbReference>
<dbReference type="SUPFAM" id="SSF50447">
    <property type="entry name" value="Translation proteins"/>
    <property type="match status" value="1"/>
</dbReference>
<dbReference type="HAMAP" id="MF_00014">
    <property type="entry name" value="Ribosome_mat_RimM"/>
    <property type="match status" value="1"/>
</dbReference>
<organism evidence="8 9">
    <name type="scientific">Pseudopedobacter saltans (strain ATCC 51119 / DSM 12145 / JCM 21818 / CCUG 39354 / LMG 10337 / NBRC 100064 / NCIMB 13643)</name>
    <name type="common">Pedobacter saltans</name>
    <dbReference type="NCBI Taxonomy" id="762903"/>
    <lineage>
        <taxon>Bacteria</taxon>
        <taxon>Pseudomonadati</taxon>
        <taxon>Bacteroidota</taxon>
        <taxon>Sphingobacteriia</taxon>
        <taxon>Sphingobacteriales</taxon>
        <taxon>Sphingobacteriaceae</taxon>
        <taxon>Pseudopedobacter</taxon>
    </lineage>
</organism>
<dbReference type="InterPro" id="IPR009000">
    <property type="entry name" value="Transl_B-barrel_sf"/>
</dbReference>
<reference evidence="9" key="2">
    <citation type="submission" date="2011-02" db="EMBL/GenBank/DDBJ databases">
        <title>The complete genome of Pedobacter saltans DSM 12145.</title>
        <authorList>
            <consortium name="US DOE Joint Genome Institute (JGI-PGF)"/>
            <person name="Lucas S."/>
            <person name="Copeland A."/>
            <person name="Lapidus A."/>
            <person name="Bruce D."/>
            <person name="Goodwin L."/>
            <person name="Pitluck S."/>
            <person name="Kyrpides N."/>
            <person name="Mavromatis K."/>
            <person name="Pagani I."/>
            <person name="Ivanova N."/>
            <person name="Ovchinnikova G."/>
            <person name="Lu M."/>
            <person name="Detter J.C."/>
            <person name="Han C."/>
            <person name="Land M."/>
            <person name="Hauser L."/>
            <person name="Markowitz V."/>
            <person name="Cheng J.-F."/>
            <person name="Hugenholtz P."/>
            <person name="Woyke T."/>
            <person name="Wu D."/>
            <person name="Tindall B."/>
            <person name="Pomrenke H.G."/>
            <person name="Brambilla E."/>
            <person name="Klenk H.-P."/>
            <person name="Eisen J.A."/>
        </authorList>
    </citation>
    <scope>NUCLEOTIDE SEQUENCE [LARGE SCALE GENOMIC DNA]</scope>
    <source>
        <strain evidence="9">ATCC 51119 / DSM 12145 / JCM 21818 / LMG 10337 / NBRC 100064 / NCIMB 13643</strain>
    </source>
</reference>
<dbReference type="Gene3D" id="2.40.30.60">
    <property type="entry name" value="RimM"/>
    <property type="match status" value="1"/>
</dbReference>